<comment type="caution">
    <text evidence="3">The sequence shown here is derived from an EMBL/GenBank/DDBJ whole genome shotgun (WGS) entry which is preliminary data.</text>
</comment>
<reference evidence="3" key="2">
    <citation type="submission" date="2018-05" db="EMBL/GenBank/DDBJ databases">
        <authorList>
            <person name="Lanie J.A."/>
            <person name="Ng W.-L."/>
            <person name="Kazmierczak K.M."/>
            <person name="Andrzejewski T.M."/>
            <person name="Davidsen T.M."/>
            <person name="Wayne K.J."/>
            <person name="Tettelin H."/>
            <person name="Glass J.I."/>
            <person name="Rusch D."/>
            <person name="Podicherti R."/>
            <person name="Tsui H.-C.T."/>
            <person name="Winkler M.E."/>
        </authorList>
    </citation>
    <scope>NUCLEOTIDE SEQUENCE</scope>
    <source>
        <strain evidence="3">ZC4RG45</strain>
    </source>
</reference>
<dbReference type="Gene3D" id="3.40.50.1820">
    <property type="entry name" value="alpha/beta hydrolase"/>
    <property type="match status" value="1"/>
</dbReference>
<accession>A0A2W4J2H2</accession>
<reference evidence="2 4" key="3">
    <citation type="journal article" date="2021" name="BMC Genomics">
        <title>Genome-resolved metagenome and metatranscriptome analyses of thermophilic composting reveal key bacterial players and their metabolic interactions.</title>
        <authorList>
            <person name="Braga L.P.P."/>
            <person name="Pereira R.V."/>
            <person name="Martins L.F."/>
            <person name="Moura L.M.S."/>
            <person name="Sanchez F.B."/>
            <person name="Patane J.S.L."/>
            <person name="da Silva A.M."/>
            <person name="Setubal J.C."/>
        </authorList>
    </citation>
    <scope>NUCLEOTIDE SEQUENCE [LARGE SCALE GENOMIC DNA]</scope>
    <source>
        <strain evidence="2">ZC4RG45</strain>
    </source>
</reference>
<evidence type="ECO:0000313" key="4">
    <source>
        <dbReference type="Proteomes" id="UP000249324"/>
    </source>
</evidence>
<proteinExistence type="predicted"/>
<dbReference type="EMBL" id="QGUI02000135">
    <property type="protein sequence ID" value="MFO7192835.1"/>
    <property type="molecule type" value="Genomic_DNA"/>
</dbReference>
<dbReference type="EMBL" id="QGUI01000667">
    <property type="protein sequence ID" value="PZM93124.1"/>
    <property type="molecule type" value="Genomic_DNA"/>
</dbReference>
<name>A0A2W4J2H2_9PSEU</name>
<evidence type="ECO:0000259" key="1">
    <source>
        <dbReference type="Pfam" id="PF12697"/>
    </source>
</evidence>
<dbReference type="InterPro" id="IPR052897">
    <property type="entry name" value="Sec-Metab_Biosynth_Hydrolase"/>
</dbReference>
<gene>
    <name evidence="2" type="ORF">DIU77_011390</name>
    <name evidence="3" type="ORF">DIU77_15430</name>
</gene>
<dbReference type="AlphaFoldDB" id="A0A2W4J2H2"/>
<organism evidence="3">
    <name type="scientific">Thermocrispum agreste</name>
    <dbReference type="NCBI Taxonomy" id="37925"/>
    <lineage>
        <taxon>Bacteria</taxon>
        <taxon>Bacillati</taxon>
        <taxon>Actinomycetota</taxon>
        <taxon>Actinomycetes</taxon>
        <taxon>Pseudonocardiales</taxon>
        <taxon>Pseudonocardiaceae</taxon>
        <taxon>Thermocrispum</taxon>
    </lineage>
</organism>
<sequence length="237" mass="25661">MDVILVPGFWLDASSWDAVLPALREAGHRPHPMTLPGLESREANRSAITLRDHVDAVVAKVDACARPDPVVLVGHSGGGPVVHAAVDARPDKVARAVYVDAAPLNDGDPINPELPAQGGEIPLPDWAFFDERSLAGLDDELRARFRAGAIPTPERVARDPVRLTDERRYQVPVTIIACEVSSAEIRQMIDSDNPYTREVAKLRHVDYIDLLTGHWPQFSRPDELGAALVSVANAAAG</sequence>
<reference evidence="2" key="1">
    <citation type="submission" date="2018-05" db="EMBL/GenBank/DDBJ databases">
        <authorList>
            <person name="Moura L."/>
            <person name="Setubal J.C."/>
        </authorList>
    </citation>
    <scope>NUCLEOTIDE SEQUENCE</scope>
    <source>
        <strain evidence="2">ZC4RG45</strain>
    </source>
</reference>
<keyword evidence="3" id="KW-0378">Hydrolase</keyword>
<dbReference type="Pfam" id="PF12697">
    <property type="entry name" value="Abhydrolase_6"/>
    <property type="match status" value="1"/>
</dbReference>
<dbReference type="STRING" id="1111738.GCA_000427905_03426"/>
<protein>
    <submittedName>
        <fullName evidence="3">Alpha/beta hydrolase</fullName>
    </submittedName>
</protein>
<dbReference type="PANTHER" id="PTHR37017">
    <property type="entry name" value="AB HYDROLASE-1 DOMAIN-CONTAINING PROTEIN-RELATED"/>
    <property type="match status" value="1"/>
</dbReference>
<dbReference type="SUPFAM" id="SSF53474">
    <property type="entry name" value="alpha/beta-Hydrolases"/>
    <property type="match status" value="1"/>
</dbReference>
<evidence type="ECO:0000313" key="3">
    <source>
        <dbReference type="EMBL" id="PZM93124.1"/>
    </source>
</evidence>
<dbReference type="GO" id="GO:0016787">
    <property type="term" value="F:hydrolase activity"/>
    <property type="evidence" value="ECO:0007669"/>
    <property type="project" value="UniProtKB-KW"/>
</dbReference>
<feature type="domain" description="AB hydrolase-1" evidence="1">
    <location>
        <begin position="3"/>
        <end position="224"/>
    </location>
</feature>
<reference evidence="2" key="4">
    <citation type="submission" date="2023-08" db="EMBL/GenBank/DDBJ databases">
        <authorList>
            <person name="Guima S.E.S."/>
            <person name="Martins L.F."/>
            <person name="Silva A.M."/>
            <person name="Setubal J.C."/>
        </authorList>
    </citation>
    <scope>NUCLEOTIDE SEQUENCE</scope>
    <source>
        <strain evidence="2">ZC4RG45</strain>
    </source>
</reference>
<evidence type="ECO:0000313" key="2">
    <source>
        <dbReference type="EMBL" id="MFO7192835.1"/>
    </source>
</evidence>
<dbReference type="InterPro" id="IPR029058">
    <property type="entry name" value="AB_hydrolase_fold"/>
</dbReference>
<dbReference type="InterPro" id="IPR000073">
    <property type="entry name" value="AB_hydrolase_1"/>
</dbReference>
<dbReference type="Proteomes" id="UP000249324">
    <property type="component" value="Unassembled WGS sequence"/>
</dbReference>
<dbReference type="PANTHER" id="PTHR37017:SF11">
    <property type="entry name" value="ESTERASE_LIPASE_THIOESTERASE DOMAIN-CONTAINING PROTEIN"/>
    <property type="match status" value="1"/>
</dbReference>